<dbReference type="Proteomes" id="UP000681343">
    <property type="component" value="Plasmid pMM35_01"/>
</dbReference>
<name>A0A810PSC0_9FIRM</name>
<sequence>MRLIDAEKLVDMLYDNEFAVLCPLDEVSGVVDACPTVDAVPAVRCRGCKHCKEATDHEGRGFFCAIWGRGWHRVQPDDFCSYGERRDGAEC</sequence>
<dbReference type="RefSeq" id="WP_212821076.1">
    <property type="nucleotide sequence ID" value="NZ_AP023416.1"/>
</dbReference>
<proteinExistence type="predicted"/>
<gene>
    <name evidence="1" type="ORF">MM35RIKEN_16600</name>
</gene>
<evidence type="ECO:0000313" key="1">
    <source>
        <dbReference type="EMBL" id="BCK79468.1"/>
    </source>
</evidence>
<geneLocation type="plasmid" evidence="1 2">
    <name>pMM35_01</name>
</geneLocation>
<accession>A0A810PSC0</accession>
<dbReference type="AlphaFoldDB" id="A0A810PSC0"/>
<dbReference type="KEGG" id="vfa:MM35RIKEN_16600"/>
<keyword evidence="1" id="KW-0614">Plasmid</keyword>
<protein>
    <submittedName>
        <fullName evidence="1">Uncharacterized protein</fullName>
    </submittedName>
</protein>
<reference evidence="1" key="1">
    <citation type="submission" date="2020-09" db="EMBL/GenBank/DDBJ databases">
        <title>New species isolated from human feces.</title>
        <authorList>
            <person name="Kitahara M."/>
            <person name="Shigeno Y."/>
            <person name="Shime M."/>
            <person name="Matsumoto Y."/>
            <person name="Nakamura S."/>
            <person name="Motooka D."/>
            <person name="Fukuoka S."/>
            <person name="Nishikawa H."/>
            <person name="Benno Y."/>
        </authorList>
    </citation>
    <scope>NUCLEOTIDE SEQUENCE</scope>
    <source>
        <strain evidence="1">MM35</strain>
        <plasmid evidence="1">pMM35_01</plasmid>
    </source>
</reference>
<keyword evidence="2" id="KW-1185">Reference proteome</keyword>
<organism evidence="1 2">
    <name type="scientific">Vescimonas fastidiosa</name>
    <dbReference type="NCBI Taxonomy" id="2714353"/>
    <lineage>
        <taxon>Bacteria</taxon>
        <taxon>Bacillati</taxon>
        <taxon>Bacillota</taxon>
        <taxon>Clostridia</taxon>
        <taxon>Eubacteriales</taxon>
        <taxon>Oscillospiraceae</taxon>
        <taxon>Vescimonas</taxon>
    </lineage>
</organism>
<dbReference type="EMBL" id="AP023416">
    <property type="protein sequence ID" value="BCK79468.1"/>
    <property type="molecule type" value="Genomic_DNA"/>
</dbReference>
<evidence type="ECO:0000313" key="2">
    <source>
        <dbReference type="Proteomes" id="UP000681343"/>
    </source>
</evidence>